<reference evidence="1 2" key="1">
    <citation type="journal article" date="2019" name="Front. Microbiol.">
        <title>Ammonia Oxidation by the Arctic Terrestrial Thaumarchaeote Candidatus Nitrosocosmicus arcticus Is Stimulated by Increasing Temperatures.</title>
        <authorList>
            <person name="Alves R.J.E."/>
            <person name="Kerou M."/>
            <person name="Zappe A."/>
            <person name="Bittner R."/>
            <person name="Abby S.S."/>
            <person name="Schmidt H.A."/>
            <person name="Pfeifer K."/>
            <person name="Schleper C."/>
        </authorList>
    </citation>
    <scope>NUCLEOTIDE SEQUENCE [LARGE SCALE GENOMIC DNA]</scope>
    <source>
        <strain evidence="1 2">Kfb</strain>
    </source>
</reference>
<proteinExistence type="predicted"/>
<dbReference type="Proteomes" id="UP000315289">
    <property type="component" value="Unassembled WGS sequence"/>
</dbReference>
<gene>
    <name evidence="1" type="ORF">NARC_180003</name>
</gene>
<organism evidence="1 2">
    <name type="scientific">Candidatus Nitrosocosmicus arcticus</name>
    <dbReference type="NCBI Taxonomy" id="2035267"/>
    <lineage>
        <taxon>Archaea</taxon>
        <taxon>Nitrososphaerota</taxon>
        <taxon>Nitrososphaeria</taxon>
        <taxon>Nitrososphaerales</taxon>
        <taxon>Nitrososphaeraceae</taxon>
        <taxon>Candidatus Nitrosocosmicus</taxon>
    </lineage>
</organism>
<name>A0A557SRG0_9ARCH</name>
<accession>A0A557SRG0</accession>
<comment type="caution">
    <text evidence="1">The sequence shown here is derived from an EMBL/GenBank/DDBJ whole genome shotgun (WGS) entry which is preliminary data.</text>
</comment>
<sequence>MNLNSNDVVTLFEDYISLLNLDKLMVINNDIGRNLQYFKYMDSKSL</sequence>
<protein>
    <submittedName>
        <fullName evidence="1">Uncharacterized protein</fullName>
    </submittedName>
</protein>
<keyword evidence="2" id="KW-1185">Reference proteome</keyword>
<dbReference type="EMBL" id="VOAH01000018">
    <property type="protein sequence ID" value="TVP39192.1"/>
    <property type="molecule type" value="Genomic_DNA"/>
</dbReference>
<evidence type="ECO:0000313" key="2">
    <source>
        <dbReference type="Proteomes" id="UP000315289"/>
    </source>
</evidence>
<evidence type="ECO:0000313" key="1">
    <source>
        <dbReference type="EMBL" id="TVP39192.1"/>
    </source>
</evidence>
<dbReference type="AlphaFoldDB" id="A0A557SRG0"/>